<keyword evidence="7" id="KW-0238">DNA-binding</keyword>
<dbReference type="PANTHER" id="PTHR32248">
    <property type="entry name" value="RNA POLYMERASE SIGMA-54 FACTOR"/>
    <property type="match status" value="1"/>
</dbReference>
<evidence type="ECO:0000256" key="3">
    <source>
        <dbReference type="ARBA" id="ARBA00022679"/>
    </source>
</evidence>
<dbReference type="NCBIfam" id="TIGR02395">
    <property type="entry name" value="rpoN_sigma"/>
    <property type="match status" value="1"/>
</dbReference>
<accession>A0A917B3N8</accession>
<feature type="domain" description="RNA polymerase sigma factor 54 DNA-binding" evidence="9">
    <location>
        <begin position="258"/>
        <end position="417"/>
    </location>
</feature>
<evidence type="ECO:0000256" key="5">
    <source>
        <dbReference type="ARBA" id="ARBA00023015"/>
    </source>
</evidence>
<dbReference type="AlphaFoldDB" id="A0A917B3N8"/>
<name>A0A917B3N8_HALAA</name>
<dbReference type="GO" id="GO:0003677">
    <property type="term" value="F:DNA binding"/>
    <property type="evidence" value="ECO:0007669"/>
    <property type="project" value="UniProtKB-KW"/>
</dbReference>
<evidence type="ECO:0000313" key="12">
    <source>
        <dbReference type="Proteomes" id="UP000660110"/>
    </source>
</evidence>
<comment type="similarity">
    <text evidence="1">Belongs to the sigma-54 factor family.</text>
</comment>
<dbReference type="Pfam" id="PF04963">
    <property type="entry name" value="Sigma54_CBD"/>
    <property type="match status" value="1"/>
</dbReference>
<reference evidence="11" key="1">
    <citation type="journal article" date="2014" name="Int. J. Syst. Evol. Microbiol.">
        <title>Complete genome sequence of Corynebacterium casei LMG S-19264T (=DSM 44701T), isolated from a smear-ripened cheese.</title>
        <authorList>
            <consortium name="US DOE Joint Genome Institute (JGI-PGF)"/>
            <person name="Walter F."/>
            <person name="Albersmeier A."/>
            <person name="Kalinowski J."/>
            <person name="Ruckert C."/>
        </authorList>
    </citation>
    <scope>NUCLEOTIDE SEQUENCE</scope>
    <source>
        <strain evidence="11">CGMCC 1.12153</strain>
    </source>
</reference>
<comment type="caution">
    <text evidence="11">The sequence shown here is derived from an EMBL/GenBank/DDBJ whole genome shotgun (WGS) entry which is preliminary data.</text>
</comment>
<proteinExistence type="inferred from homology"/>
<keyword evidence="12" id="KW-1185">Reference proteome</keyword>
<dbReference type="PRINTS" id="PR00045">
    <property type="entry name" value="SIGMA54FCT"/>
</dbReference>
<dbReference type="PIRSF" id="PIRSF000774">
    <property type="entry name" value="RpoN"/>
    <property type="match status" value="1"/>
</dbReference>
<evidence type="ECO:0000256" key="6">
    <source>
        <dbReference type="ARBA" id="ARBA00023082"/>
    </source>
</evidence>
<keyword evidence="5" id="KW-0805">Transcription regulation</keyword>
<evidence type="ECO:0000256" key="7">
    <source>
        <dbReference type="ARBA" id="ARBA00023125"/>
    </source>
</evidence>
<dbReference type="PROSITE" id="PS00718">
    <property type="entry name" value="SIGMA54_2"/>
    <property type="match status" value="1"/>
</dbReference>
<sequence>MKLGLHQKQTTQLKMTKELRQAISLLQYSHQDMIEFIKEQAMENPLLELEGQGGGSDPQEFTVEDYPEASKDWRQSLLEQAKMLSLTSSDYSHLSELIESLDDQGFLPYSDEQLADRFHLKMSKIEPLRHQLKKLEPNGVGCYDFKEFLLFQVQESDHNDEVTKKIIQHHLPEVAAGYLQELADKLAVSVEDVQSSIQYVKTLQPRPLLPLSSSESYIVPDFTLEYNDGSYTVSLNRQGEPSVYITSYNQKVDKEGEEFLKQCFQRATWLIRSIEKRKLTMLKVAQAIIDKQTEYLDAKEKGPFTPLTLKKVAEEVEMHESTVSRTVADKYVKSSYGLFRLDQFFTSSLETNGGDTVSSQYVKELIEQQITQENKRKPLSDQRLADDLRSGYKIEVSRRTVAKYREELKIPSSPKRKLT</sequence>
<dbReference type="Gene3D" id="1.10.10.60">
    <property type="entry name" value="Homeodomain-like"/>
    <property type="match status" value="1"/>
</dbReference>
<feature type="domain" description="RNA polymerase sigma factor 54 core-binding" evidence="10">
    <location>
        <begin position="64"/>
        <end position="247"/>
    </location>
</feature>
<dbReference type="GO" id="GO:0000428">
    <property type="term" value="C:DNA-directed RNA polymerase complex"/>
    <property type="evidence" value="ECO:0007669"/>
    <property type="project" value="UniProtKB-KW"/>
</dbReference>
<dbReference type="Gene3D" id="1.10.10.1330">
    <property type="entry name" value="RNA polymerase sigma-54 factor, core-binding domain"/>
    <property type="match status" value="1"/>
</dbReference>
<dbReference type="InterPro" id="IPR000394">
    <property type="entry name" value="RNA_pol_sigma_54"/>
</dbReference>
<evidence type="ECO:0000259" key="10">
    <source>
        <dbReference type="Pfam" id="PF04963"/>
    </source>
</evidence>
<dbReference type="Pfam" id="PF04552">
    <property type="entry name" value="Sigma54_DBD"/>
    <property type="match status" value="1"/>
</dbReference>
<dbReference type="RefSeq" id="WP_188377138.1">
    <property type="nucleotide sequence ID" value="NZ_BMEL01000002.1"/>
</dbReference>
<dbReference type="PROSITE" id="PS50044">
    <property type="entry name" value="SIGMA54_3"/>
    <property type="match status" value="1"/>
</dbReference>
<dbReference type="GO" id="GO:0016779">
    <property type="term" value="F:nucleotidyltransferase activity"/>
    <property type="evidence" value="ECO:0007669"/>
    <property type="project" value="UniProtKB-KW"/>
</dbReference>
<protein>
    <submittedName>
        <fullName evidence="11">RNA polymerase sigma-54 factor</fullName>
    </submittedName>
</protein>
<dbReference type="GO" id="GO:0006352">
    <property type="term" value="P:DNA-templated transcription initiation"/>
    <property type="evidence" value="ECO:0007669"/>
    <property type="project" value="InterPro"/>
</dbReference>
<keyword evidence="6" id="KW-0731">Sigma factor</keyword>
<keyword evidence="8" id="KW-0804">Transcription</keyword>
<evidence type="ECO:0000256" key="4">
    <source>
        <dbReference type="ARBA" id="ARBA00022695"/>
    </source>
</evidence>
<keyword evidence="2" id="KW-0240">DNA-directed RNA polymerase</keyword>
<evidence type="ECO:0000259" key="9">
    <source>
        <dbReference type="Pfam" id="PF04552"/>
    </source>
</evidence>
<dbReference type="GO" id="GO:0016987">
    <property type="term" value="F:sigma factor activity"/>
    <property type="evidence" value="ECO:0007669"/>
    <property type="project" value="UniProtKB-KW"/>
</dbReference>
<organism evidence="11 12">
    <name type="scientific">Halobacillus andaensis</name>
    <dbReference type="NCBI Taxonomy" id="1176239"/>
    <lineage>
        <taxon>Bacteria</taxon>
        <taxon>Bacillati</taxon>
        <taxon>Bacillota</taxon>
        <taxon>Bacilli</taxon>
        <taxon>Bacillales</taxon>
        <taxon>Bacillaceae</taxon>
        <taxon>Halobacillus</taxon>
    </lineage>
</organism>
<dbReference type="InterPro" id="IPR007046">
    <property type="entry name" value="RNA_pol_sigma_54_core-bd"/>
</dbReference>
<keyword evidence="3" id="KW-0808">Transferase</keyword>
<evidence type="ECO:0000313" key="11">
    <source>
        <dbReference type="EMBL" id="GGF19515.1"/>
    </source>
</evidence>
<dbReference type="InterPro" id="IPR038709">
    <property type="entry name" value="RpoN_core-bd_sf"/>
</dbReference>
<gene>
    <name evidence="11" type="primary">sigL</name>
    <name evidence="11" type="ORF">GCM10010954_17780</name>
</gene>
<dbReference type="EMBL" id="BMEL01000002">
    <property type="protein sequence ID" value="GGF19515.1"/>
    <property type="molecule type" value="Genomic_DNA"/>
</dbReference>
<dbReference type="PANTHER" id="PTHR32248:SF4">
    <property type="entry name" value="RNA POLYMERASE SIGMA-54 FACTOR"/>
    <property type="match status" value="1"/>
</dbReference>
<dbReference type="InterPro" id="IPR007634">
    <property type="entry name" value="RNA_pol_sigma_54_DNA-bd"/>
</dbReference>
<reference evidence="11" key="2">
    <citation type="submission" date="2020-09" db="EMBL/GenBank/DDBJ databases">
        <authorList>
            <person name="Sun Q."/>
            <person name="Zhou Y."/>
        </authorList>
    </citation>
    <scope>NUCLEOTIDE SEQUENCE</scope>
    <source>
        <strain evidence="11">CGMCC 1.12153</strain>
    </source>
</reference>
<evidence type="ECO:0000256" key="1">
    <source>
        <dbReference type="ARBA" id="ARBA00008798"/>
    </source>
</evidence>
<keyword evidence="4" id="KW-0548">Nucleotidyltransferase</keyword>
<evidence type="ECO:0000256" key="8">
    <source>
        <dbReference type="ARBA" id="ARBA00023163"/>
    </source>
</evidence>
<dbReference type="Proteomes" id="UP000660110">
    <property type="component" value="Unassembled WGS sequence"/>
</dbReference>
<evidence type="ECO:0000256" key="2">
    <source>
        <dbReference type="ARBA" id="ARBA00022478"/>
    </source>
</evidence>
<dbReference type="GO" id="GO:0001216">
    <property type="term" value="F:DNA-binding transcription activator activity"/>
    <property type="evidence" value="ECO:0007669"/>
    <property type="project" value="InterPro"/>
</dbReference>
<dbReference type="Pfam" id="PF00309">
    <property type="entry name" value="Sigma54_AID"/>
    <property type="match status" value="1"/>
</dbReference>
<dbReference type="PROSITE" id="PS00717">
    <property type="entry name" value="SIGMA54_1"/>
    <property type="match status" value="1"/>
</dbReference>